<comment type="caution">
    <text evidence="5">The sequence shown here is derived from an EMBL/GenBank/DDBJ whole genome shotgun (WGS) entry which is preliminary data.</text>
</comment>
<dbReference type="Gene3D" id="3.30.559.10">
    <property type="entry name" value="Chloramphenicol acetyltransferase-like domain"/>
    <property type="match status" value="2"/>
</dbReference>
<dbReference type="InterPro" id="IPR045851">
    <property type="entry name" value="AMP-bd_C_sf"/>
</dbReference>
<proteinExistence type="inferred from homology"/>
<dbReference type="EMBL" id="RIAR02000001">
    <property type="protein sequence ID" value="NSL85713.1"/>
    <property type="molecule type" value="Genomic_DNA"/>
</dbReference>
<dbReference type="PANTHER" id="PTHR45527:SF1">
    <property type="entry name" value="FATTY ACID SYNTHASE"/>
    <property type="match status" value="1"/>
</dbReference>
<dbReference type="Proteomes" id="UP000281028">
    <property type="component" value="Unassembled WGS sequence"/>
</dbReference>
<evidence type="ECO:0000256" key="3">
    <source>
        <dbReference type="ARBA" id="ARBA00022450"/>
    </source>
</evidence>
<dbReference type="Gene3D" id="3.40.50.980">
    <property type="match status" value="2"/>
</dbReference>
<evidence type="ECO:0000313" key="6">
    <source>
        <dbReference type="Proteomes" id="UP000281028"/>
    </source>
</evidence>
<dbReference type="PROSITE" id="PS00455">
    <property type="entry name" value="AMP_BINDING"/>
    <property type="match status" value="2"/>
</dbReference>
<dbReference type="OrthoDB" id="599826at2"/>
<comment type="similarity">
    <text evidence="2">Belongs to the ATP-dependent AMP-binding enzyme family.</text>
</comment>
<protein>
    <submittedName>
        <fullName evidence="5">Amino acid adenylation domain-containing protein</fullName>
    </submittedName>
</protein>
<evidence type="ECO:0000256" key="4">
    <source>
        <dbReference type="ARBA" id="ARBA00022553"/>
    </source>
</evidence>
<dbReference type="PROSITE" id="PS00012">
    <property type="entry name" value="PHOSPHOPANTETHEINE"/>
    <property type="match status" value="1"/>
</dbReference>
<dbReference type="Gene3D" id="3.30.300.30">
    <property type="match status" value="2"/>
</dbReference>
<dbReference type="InterPro" id="IPR010071">
    <property type="entry name" value="AA_adenyl_dom"/>
</dbReference>
<dbReference type="Gene3D" id="2.30.38.10">
    <property type="entry name" value="Luciferase, Domain 3"/>
    <property type="match status" value="1"/>
</dbReference>
<dbReference type="NCBIfam" id="NF003417">
    <property type="entry name" value="PRK04813.1"/>
    <property type="match status" value="2"/>
</dbReference>
<dbReference type="GO" id="GO:0031177">
    <property type="term" value="F:phosphopantetheine binding"/>
    <property type="evidence" value="ECO:0007669"/>
    <property type="project" value="TreeGrafter"/>
</dbReference>
<dbReference type="InterPro" id="IPR025110">
    <property type="entry name" value="AMP-bd_C"/>
</dbReference>
<dbReference type="NCBIfam" id="TIGR01733">
    <property type="entry name" value="AA-adenyl-dom"/>
    <property type="match status" value="2"/>
</dbReference>
<reference evidence="5" key="1">
    <citation type="submission" date="2020-05" db="EMBL/GenBank/DDBJ databases">
        <title>Chitinophaga laudate sp. nov., isolated from a tropical peat swamp.</title>
        <authorList>
            <person name="Goh C.B.S."/>
            <person name="Lee M.S."/>
            <person name="Parimannan S."/>
            <person name="Pasbakhsh P."/>
            <person name="Yule C.M."/>
            <person name="Rajandas H."/>
            <person name="Loke S."/>
            <person name="Croft L."/>
            <person name="Tan J.B.L."/>
        </authorList>
    </citation>
    <scope>NUCLEOTIDE SEQUENCE</scope>
    <source>
        <strain evidence="5">Mgbs1</strain>
    </source>
</reference>
<dbReference type="Pfam" id="PF13193">
    <property type="entry name" value="AMP-binding_C"/>
    <property type="match status" value="1"/>
</dbReference>
<dbReference type="PANTHER" id="PTHR45527">
    <property type="entry name" value="NONRIBOSOMAL PEPTIDE SYNTHETASE"/>
    <property type="match status" value="1"/>
</dbReference>
<dbReference type="CDD" id="cd17643">
    <property type="entry name" value="A_NRPS_Cytc1-like"/>
    <property type="match status" value="1"/>
</dbReference>
<keyword evidence="3" id="KW-0596">Phosphopantetheine</keyword>
<keyword evidence="4" id="KW-0597">Phosphoprotein</keyword>
<dbReference type="Pfam" id="PF00501">
    <property type="entry name" value="AMP-binding"/>
    <property type="match status" value="2"/>
</dbReference>
<organism evidence="5 6">
    <name type="scientific">Chitinophaga solisilvae</name>
    <dbReference type="NCBI Taxonomy" id="1233460"/>
    <lineage>
        <taxon>Bacteria</taxon>
        <taxon>Pseudomonadati</taxon>
        <taxon>Bacteroidota</taxon>
        <taxon>Chitinophagia</taxon>
        <taxon>Chitinophagales</taxon>
        <taxon>Chitinophagaceae</taxon>
        <taxon>Chitinophaga</taxon>
    </lineage>
</organism>
<dbReference type="InterPro" id="IPR036736">
    <property type="entry name" value="ACP-like_sf"/>
</dbReference>
<dbReference type="GO" id="GO:0047527">
    <property type="term" value="F:2,3-dihydroxybenzoate-serine ligase activity"/>
    <property type="evidence" value="ECO:0007669"/>
    <property type="project" value="TreeGrafter"/>
</dbReference>
<dbReference type="FunFam" id="3.40.50.980:FF:000002">
    <property type="entry name" value="Enterobactin synthetase component F"/>
    <property type="match status" value="1"/>
</dbReference>
<dbReference type="GO" id="GO:0009366">
    <property type="term" value="C:enterobactin synthetase complex"/>
    <property type="evidence" value="ECO:0007669"/>
    <property type="project" value="TreeGrafter"/>
</dbReference>
<dbReference type="Gene3D" id="1.10.1200.10">
    <property type="entry name" value="ACP-like"/>
    <property type="match status" value="2"/>
</dbReference>
<dbReference type="SUPFAM" id="SSF52777">
    <property type="entry name" value="CoA-dependent acyltransferases"/>
    <property type="match status" value="4"/>
</dbReference>
<dbReference type="InterPro" id="IPR020845">
    <property type="entry name" value="AMP-binding_CS"/>
</dbReference>
<sequence>MNALQLITALKKNKVVPRLHGDQLKLVGEVKNLSAELMEEIKSAKAELIALLKNSAEHAAAPIPMVARQQHYPLSNAQTRMWALHHLGGGTVYNIVTSLYLRGEVSHVALENAFRQSVARHESLRTFFREVNGEPRQFIAADMPLSVGFKDIRSAENIRTQLEGLVASAIGWEFDLRNGPLMRVELLRTGEQEYVMVFAMHHIISDGWSIGVIVQEVFSAYEANRRNEVYQQEPLPVQYKDYAAWMSERTAGARMEQATAFWTDEFREAVTPLSMPGDFSRPDMKTTEGAVTKFYMDPALYQRIQDYCGQHHITPFNYFRAVCNILLYKYANNRDVVTGTPVSGRNHYQLEQQVGLYVNTLPLRTRIDETLSFRDFVQQVAEHSYRAFQYQDFPFDSIVELVDAKRDISRNPLFDVMIVLQDTTMTYSSMNRQQDFQLSGLDSYLYGTSRAEDEKRPAKFDLTFIFDHDPDGRFFVEMEYAVKLFRKETIARFFQAFTYINTQVLDTPDMPLGGISIANAADTEQILHVFNQPVLPVTEKSISHLIADSFRKYAGHTALIATDATLTYAQLDQLADNIAAALPPKPRQRAFAGILMQRTSFLPASILGVLRAGYAYLPVDTKYPASRISFLVEDAAPDVILTDAASITLIPATYKGLVLQIDDPAVTAAQKTFSASQDNLQEETAYLIYTSGSTGKPKGVEICHRNTIAFLHWAAAEFAATPWNIVYAATSCCFDLSVFEFFFPLLQGKTIRLLDAATEIPRFVQQDKGIMLNTVPSVIRSLVDMNMDWQHVTAINMAGEAVPRKLKDDLDYHRMEVRNLYGPSEDTTYSTIYRFTDDEHEAVPIGNPIGYTQLYILDAHLNLLPAGVDGEIYLTGEGVAKGYYNRPELTAERFTDNPFLPGRKMYRSGDIGCWLPDGNVAFRGRIDDQVKVRGYRIEPGEIQYTLEQHPMVRQAYVTLARVAEEYQIVAYLTSEASLDAESLKSFVGERMPAYMIPDYCIQLSEIPLNSNGKVARDQLPAPEMYVAAMQEPVAPQNPLEEQLLGLWKQVLRTEHIGTTHNFFEAGGQSLKAMMLRSLVATALSKQISLQEIFALPTIVEQALLLQSRPVVITSYIEPADTAADYPISLAQERLWVLTGFEEASRAYHMPAAFRIKGQLDETLLEKAFRMVIGKYEILRTVFTEREGFPVQVVKAPEDMSFAVELITVTEFLSEDDQTALLQQKWRAAFDLQKGPLLQCFILRATSGDILSFNMHHIISDGWSLVVLCNQVLQAYRLLAAGNTRELMPPMLQYKDYAVWQREQLNAGSMQEDLIYWKNMFAGEIPALVLPYDFHRPDVKTYQGAEYTMRFGAPFTQRIKQLAAGSGASLFMLLMTAVKVLLKKYAGQDDIIVGTPVAGRSIEQLHDQIGFFVNTLAIRSAIPSAASFVEVLQQEKEVMLQAFEHQHFPFEWLLEQLDLKRDLSRSPLFDVMLVLQNIDGMENTMAAQVTEDLQLERMAVQTGVAKYDLLFSFAENDGELSLALEYNTALFREGTIVRTVKHLVRLLEQVTVQPETAVCDIVLPDSEELRLITMQADQTWVPYNTTATINSLFRETVTRYPDNIALRCGETQLTYSRLDEASGRLAYRLLHDYHVMPEDLIVLHTGRTEWMMVAILAVLKAGAAYVPVDPGYPLTRKDYIIRDSGTRLILTDTSVDSTLQDMFPDCRFVDITALPYDNATAEVAVPPAGLAYVIYTSGTTGNPKGVLVEHRNVTRLLFNDNNLFDFGPEDKWTLFHSYCFDFSVWEMYGALLNGGTLVMVPSETAQDSIAFFDFLVQEKITVLNQTPTAFRSLLLHNQDRLSAAPLRYLIFGGEALMPAILDAWSLSCPGCKNINMYGITETTVHVTYKEITRSEIEENRSNVGIPIPTLSCYILDNDLQRTPVGVTGELCVGGAGVARGYLGRPELTAQRFIDNPFIPGEKLYRSGDYARIMDNGDIEYIGRRDDQVKIRGHRIEIAEIESAFMALPEVKDAVVIIWKNNAAEAELAAYFIPAAEATAPALRKKLLASLPGYMVPAHIIPLEDFPLNANGKLDKTALPRAESMTQDMHTAYEGPRNETDEKIIAIWEAILDRSRIGIKDNFFDLGGHSLKATRVISRVQESFGIKIDMKTLFIDPTVEHLSDYIETMKWMDESNEVIAGSEDEIIF</sequence>
<dbReference type="InterPro" id="IPR000873">
    <property type="entry name" value="AMP-dep_synth/lig_dom"/>
</dbReference>
<name>A0A3S1B5F9_9BACT</name>
<dbReference type="InterPro" id="IPR009081">
    <property type="entry name" value="PP-bd_ACP"/>
</dbReference>
<keyword evidence="6" id="KW-1185">Reference proteome</keyword>
<dbReference type="InterPro" id="IPR023213">
    <property type="entry name" value="CAT-like_dom_sf"/>
</dbReference>
<dbReference type="FunFam" id="3.40.50.12780:FF:000012">
    <property type="entry name" value="Non-ribosomal peptide synthetase"/>
    <property type="match status" value="1"/>
</dbReference>
<dbReference type="InterPro" id="IPR042099">
    <property type="entry name" value="ANL_N_sf"/>
</dbReference>
<gene>
    <name evidence="5" type="ORF">ECE50_002650</name>
</gene>
<dbReference type="GO" id="GO:0005829">
    <property type="term" value="C:cytosol"/>
    <property type="evidence" value="ECO:0007669"/>
    <property type="project" value="TreeGrafter"/>
</dbReference>
<dbReference type="FunFam" id="3.30.300.30:FF:000010">
    <property type="entry name" value="Enterobactin synthetase component F"/>
    <property type="match status" value="1"/>
</dbReference>
<accession>A0A3S1B5F9</accession>
<dbReference type="Gene3D" id="3.30.559.30">
    <property type="entry name" value="Nonribosomal peptide synthetase, condensation domain"/>
    <property type="match status" value="2"/>
</dbReference>
<comment type="cofactor">
    <cofactor evidence="1">
        <name>pantetheine 4'-phosphate</name>
        <dbReference type="ChEBI" id="CHEBI:47942"/>
    </cofactor>
</comment>
<dbReference type="InterPro" id="IPR006162">
    <property type="entry name" value="Ppantetheine_attach_site"/>
</dbReference>
<dbReference type="CDD" id="cd19531">
    <property type="entry name" value="LCL_NRPS-like"/>
    <property type="match status" value="2"/>
</dbReference>
<dbReference type="Pfam" id="PF00550">
    <property type="entry name" value="PP-binding"/>
    <property type="match status" value="2"/>
</dbReference>
<dbReference type="GO" id="GO:0009239">
    <property type="term" value="P:enterobactin biosynthetic process"/>
    <property type="evidence" value="ECO:0007669"/>
    <property type="project" value="TreeGrafter"/>
</dbReference>
<dbReference type="FunFam" id="2.30.38.10:FF:000001">
    <property type="entry name" value="Non-ribosomal peptide synthetase PvdI"/>
    <property type="match status" value="2"/>
</dbReference>
<dbReference type="PROSITE" id="PS50075">
    <property type="entry name" value="CARRIER"/>
    <property type="match status" value="2"/>
</dbReference>
<dbReference type="Gene3D" id="3.40.50.12780">
    <property type="entry name" value="N-terminal domain of ligase-like"/>
    <property type="match status" value="1"/>
</dbReference>
<evidence type="ECO:0000313" key="5">
    <source>
        <dbReference type="EMBL" id="NSL85713.1"/>
    </source>
</evidence>
<evidence type="ECO:0000256" key="1">
    <source>
        <dbReference type="ARBA" id="ARBA00001957"/>
    </source>
</evidence>
<evidence type="ECO:0000256" key="2">
    <source>
        <dbReference type="ARBA" id="ARBA00006432"/>
    </source>
</evidence>
<dbReference type="GO" id="GO:0043041">
    <property type="term" value="P:amino acid activation for nonribosomal peptide biosynthetic process"/>
    <property type="evidence" value="ECO:0007669"/>
    <property type="project" value="TreeGrafter"/>
</dbReference>
<dbReference type="Pfam" id="PF00668">
    <property type="entry name" value="Condensation"/>
    <property type="match status" value="2"/>
</dbReference>
<dbReference type="InterPro" id="IPR001242">
    <property type="entry name" value="Condensation_dom"/>
</dbReference>
<dbReference type="SUPFAM" id="SSF56801">
    <property type="entry name" value="Acetyl-CoA synthetase-like"/>
    <property type="match status" value="2"/>
</dbReference>
<dbReference type="FunFam" id="1.10.1200.10:FF:000005">
    <property type="entry name" value="Nonribosomal peptide synthetase 1"/>
    <property type="match status" value="1"/>
</dbReference>
<dbReference type="SUPFAM" id="SSF47336">
    <property type="entry name" value="ACP-like"/>
    <property type="match status" value="2"/>
</dbReference>